<dbReference type="GO" id="GO:0000272">
    <property type="term" value="P:polysaccharide catabolic process"/>
    <property type="evidence" value="ECO:0007669"/>
    <property type="project" value="InterPro"/>
</dbReference>
<evidence type="ECO:0000256" key="4">
    <source>
        <dbReference type="SAM" id="SignalP"/>
    </source>
</evidence>
<accession>A0A0P9D9S9</accession>
<gene>
    <name evidence="6" type="ORF">SE17_33505</name>
</gene>
<reference evidence="6 7" key="1">
    <citation type="submission" date="2015-09" db="EMBL/GenBank/DDBJ databases">
        <title>Draft genome sequence of Kouleothrix aurantiaca JCM 19913.</title>
        <authorList>
            <person name="Hemp J."/>
        </authorList>
    </citation>
    <scope>NUCLEOTIDE SEQUENCE [LARGE SCALE GENOMIC DNA]</scope>
    <source>
        <strain evidence="6 7">COM-B</strain>
    </source>
</reference>
<protein>
    <submittedName>
        <fullName evidence="6">Glycoside hydrolase family 42</fullName>
    </submittedName>
</protein>
<feature type="signal peptide" evidence="4">
    <location>
        <begin position="1"/>
        <end position="24"/>
    </location>
</feature>
<evidence type="ECO:0000259" key="5">
    <source>
        <dbReference type="Pfam" id="PF00150"/>
    </source>
</evidence>
<feature type="chain" id="PRO_5006156145" evidence="4">
    <location>
        <begin position="25"/>
        <end position="367"/>
    </location>
</feature>
<dbReference type="PROSITE" id="PS51257">
    <property type="entry name" value="PROKAR_LIPOPROTEIN"/>
    <property type="match status" value="1"/>
</dbReference>
<comment type="similarity">
    <text evidence="3">Belongs to the glycosyl hydrolase 5 (cellulase A) family.</text>
</comment>
<dbReference type="AlphaFoldDB" id="A0A0P9D9S9"/>
<name>A0A0P9D9S9_9CHLR</name>
<keyword evidence="1 3" id="KW-0378">Hydrolase</keyword>
<dbReference type="EMBL" id="LJCR01002071">
    <property type="protein sequence ID" value="KPV49286.1"/>
    <property type="molecule type" value="Genomic_DNA"/>
</dbReference>
<dbReference type="InterPro" id="IPR017853">
    <property type="entry name" value="GH"/>
</dbReference>
<evidence type="ECO:0000313" key="6">
    <source>
        <dbReference type="EMBL" id="KPV49286.1"/>
    </source>
</evidence>
<proteinExistence type="inferred from homology"/>
<dbReference type="Gene3D" id="3.20.20.80">
    <property type="entry name" value="Glycosidases"/>
    <property type="match status" value="1"/>
</dbReference>
<organism evidence="6 7">
    <name type="scientific">Kouleothrix aurantiaca</name>
    <dbReference type="NCBI Taxonomy" id="186479"/>
    <lineage>
        <taxon>Bacteria</taxon>
        <taxon>Bacillati</taxon>
        <taxon>Chloroflexota</taxon>
        <taxon>Chloroflexia</taxon>
        <taxon>Chloroflexales</taxon>
        <taxon>Roseiflexineae</taxon>
        <taxon>Roseiflexaceae</taxon>
        <taxon>Kouleothrix</taxon>
    </lineage>
</organism>
<keyword evidence="2 3" id="KW-0326">Glycosidase</keyword>
<dbReference type="InterPro" id="IPR001547">
    <property type="entry name" value="Glyco_hydro_5"/>
</dbReference>
<dbReference type="Pfam" id="PF00150">
    <property type="entry name" value="Cellulase"/>
    <property type="match status" value="1"/>
</dbReference>
<evidence type="ECO:0000256" key="3">
    <source>
        <dbReference type="RuleBase" id="RU361153"/>
    </source>
</evidence>
<dbReference type="SUPFAM" id="SSF51445">
    <property type="entry name" value="(Trans)glycosidases"/>
    <property type="match status" value="1"/>
</dbReference>
<dbReference type="GO" id="GO:0004553">
    <property type="term" value="F:hydrolase activity, hydrolyzing O-glycosyl compounds"/>
    <property type="evidence" value="ECO:0007669"/>
    <property type="project" value="InterPro"/>
</dbReference>
<sequence length="367" mass="40763">MSRKRARWPALWLFLLALLTACGAQPPAGPLPAPTAAKNQLLVSGRAFEVRGLNYIHPSSARLPDCAALQFGADASCPWDQAPISADLDRLRAQGINTVRIFLNYYVFGGARAADPNYSMDAALAHLDTFLAEATRRDIYVLPVLLAKYPQDRFRAEDVAGAIELHVRPVVQHLAGKPGLLGWDLFNEIDLGGPVDQRCWDWDNADFPLCFPLANERLHFIKAIHDEVKRLDPAHLTTVSLGFGKNYFRPEKADLRLADVVDFFSFHYYDNDPYDSGRYAAHWYYGKGFPADLQRAIDELHALQLGKPIVVSELGFPTGDGATRDTAALARDLRAGLQVVRDTSANGVILWPFQTDYATLPGDLFTR</sequence>
<keyword evidence="4" id="KW-0732">Signal</keyword>
<evidence type="ECO:0000256" key="2">
    <source>
        <dbReference type="ARBA" id="ARBA00023295"/>
    </source>
</evidence>
<keyword evidence="7" id="KW-1185">Reference proteome</keyword>
<evidence type="ECO:0000256" key="1">
    <source>
        <dbReference type="ARBA" id="ARBA00022801"/>
    </source>
</evidence>
<evidence type="ECO:0000313" key="7">
    <source>
        <dbReference type="Proteomes" id="UP000050509"/>
    </source>
</evidence>
<dbReference type="Proteomes" id="UP000050509">
    <property type="component" value="Unassembled WGS sequence"/>
</dbReference>
<comment type="caution">
    <text evidence="6">The sequence shown here is derived from an EMBL/GenBank/DDBJ whole genome shotgun (WGS) entry which is preliminary data.</text>
</comment>
<feature type="domain" description="Glycoside hydrolase family 5" evidence="5">
    <location>
        <begin position="77"/>
        <end position="326"/>
    </location>
</feature>